<keyword evidence="3" id="KW-0576">Peroxisome</keyword>
<dbReference type="Gene3D" id="3.90.226.10">
    <property type="entry name" value="2-enoyl-CoA Hydratase, Chain A, domain 1"/>
    <property type="match status" value="1"/>
</dbReference>
<proteinExistence type="inferred from homology"/>
<keyword evidence="6" id="KW-1185">Reference proteome</keyword>
<dbReference type="PANTHER" id="PTHR43684">
    <property type="match status" value="1"/>
</dbReference>
<accession>A0A5Q4Z5Z5</accession>
<evidence type="ECO:0000256" key="3">
    <source>
        <dbReference type="ARBA" id="ARBA00023140"/>
    </source>
</evidence>
<reference evidence="5 6" key="1">
    <citation type="submission" date="2019-08" db="EMBL/GenBank/DDBJ databases">
        <authorList>
            <person name="Herpell B J."/>
        </authorList>
    </citation>
    <scope>NUCLEOTIDE SEQUENCE [LARGE SCALE GENOMIC DNA]</scope>
    <source>
        <strain evidence="6">Msb3</strain>
    </source>
</reference>
<evidence type="ECO:0000256" key="4">
    <source>
        <dbReference type="ARBA" id="ARBA00023235"/>
    </source>
</evidence>
<dbReference type="CDD" id="cd06558">
    <property type="entry name" value="crotonase-like"/>
    <property type="match status" value="1"/>
</dbReference>
<name>A0A5Q4Z5Z5_9BURK</name>
<sequence>MQDILLNQSAGVLTITFNRAGKKNSFTAAMYTDMVAALENAAGDDQVRAVVFQGSQEAFSAGNDIDEFISNPPVEPDAPVWQFIRVLSTFPKPVVAAVNGVVVGIGATMLLHCDLVYAATDARFRVPFVNLGVCPEAGSSLLLQKIFGYRNAAEALLLGGQFSAEEALNGGLVTRLLPPNEVLAYARQEAANLADKPVSALMETKRLLKSHDAETVSVRIEEETRLFQKMVTQPAAREAFAAFGEKRRPDFRKVGQ</sequence>
<dbReference type="Pfam" id="PF00378">
    <property type="entry name" value="ECH_1"/>
    <property type="match status" value="1"/>
</dbReference>
<dbReference type="SUPFAM" id="SSF52096">
    <property type="entry name" value="ClpP/crotonase"/>
    <property type="match status" value="1"/>
</dbReference>
<dbReference type="GO" id="GO:0004165">
    <property type="term" value="F:delta(3)-delta(2)-enoyl-CoA isomerase activity"/>
    <property type="evidence" value="ECO:0007669"/>
    <property type="project" value="UniProtKB-ARBA"/>
</dbReference>
<evidence type="ECO:0000313" key="5">
    <source>
        <dbReference type="EMBL" id="VVD27527.1"/>
    </source>
</evidence>
<evidence type="ECO:0000313" key="6">
    <source>
        <dbReference type="Proteomes" id="UP000325811"/>
    </source>
</evidence>
<dbReference type="Gene3D" id="1.10.12.10">
    <property type="entry name" value="Lyase 2-enoyl-coa Hydratase, Chain A, domain 2"/>
    <property type="match status" value="1"/>
</dbReference>
<dbReference type="InterPro" id="IPR029045">
    <property type="entry name" value="ClpP/crotonase-like_dom_sf"/>
</dbReference>
<evidence type="ECO:0000256" key="2">
    <source>
        <dbReference type="ARBA" id="ARBA00005254"/>
    </source>
</evidence>
<keyword evidence="4" id="KW-0413">Isomerase</keyword>
<dbReference type="KEGG" id="pdio:PDMSB3_1065"/>
<protein>
    <submittedName>
        <fullName evidence="5">Enoyl-CoA hydratase</fullName>
    </submittedName>
</protein>
<evidence type="ECO:0000256" key="1">
    <source>
        <dbReference type="ARBA" id="ARBA00004275"/>
    </source>
</evidence>
<dbReference type="RefSeq" id="WP_165185215.1">
    <property type="nucleotide sequence ID" value="NZ_LR699553.1"/>
</dbReference>
<gene>
    <name evidence="5" type="ORF">PDMSB3_1065</name>
</gene>
<comment type="similarity">
    <text evidence="2">Belongs to the enoyl-CoA hydratase/isomerase family.</text>
</comment>
<comment type="subcellular location">
    <subcellularLocation>
        <location evidence="1">Peroxisome</location>
    </subcellularLocation>
</comment>
<dbReference type="InterPro" id="IPR014748">
    <property type="entry name" value="Enoyl-CoA_hydra_C"/>
</dbReference>
<dbReference type="Proteomes" id="UP000325811">
    <property type="component" value="Chromosome I"/>
</dbReference>
<dbReference type="PANTHER" id="PTHR43684:SF1">
    <property type="entry name" value="ENOYL-COA DELTA ISOMERASE 2"/>
    <property type="match status" value="1"/>
</dbReference>
<organism evidence="5 6">
    <name type="scientific">Paraburkholderia dioscoreae</name>
    <dbReference type="NCBI Taxonomy" id="2604047"/>
    <lineage>
        <taxon>Bacteria</taxon>
        <taxon>Pseudomonadati</taxon>
        <taxon>Pseudomonadota</taxon>
        <taxon>Betaproteobacteria</taxon>
        <taxon>Burkholderiales</taxon>
        <taxon>Burkholderiaceae</taxon>
        <taxon>Paraburkholderia</taxon>
    </lineage>
</organism>
<dbReference type="EMBL" id="LR699553">
    <property type="protein sequence ID" value="VVD27527.1"/>
    <property type="molecule type" value="Genomic_DNA"/>
</dbReference>
<dbReference type="AlphaFoldDB" id="A0A5Q4Z5Z5"/>
<dbReference type="InterPro" id="IPR051053">
    <property type="entry name" value="ECH/Chromodomain_protein"/>
</dbReference>
<dbReference type="InterPro" id="IPR001753">
    <property type="entry name" value="Enoyl-CoA_hydra/iso"/>
</dbReference>